<sequence length="297" mass="34484">MNAHVTVHYDSLIECMKKANFLHKGKKVATTVMGTFIWDGRGEKDKVLRILEEYSKDIDLTVYDYRQLTNDEEITRYWNEGVIGGINTYDMYGGSHLFEDMAAVLGYWDKAIPNTETQPMGRSYPPNLEKYFLDLDSYIAGNIVDLENLLHQHAFVGLEVGVYEFDFLTQLWKLVKEEKKLDNIMERTIKMPKILSLPINKKWFDLILSGEKKEEYREIKPHWTSRIIDKKIGGFNDFQYVNFRNGYNPKSPFMVVECKGIEIGIGKLEWGGTNEEVYIIKLGKIISQSVQQKIPTI</sequence>
<organism evidence="1 2">
    <name type="scientific">Streblomastix strix</name>
    <dbReference type="NCBI Taxonomy" id="222440"/>
    <lineage>
        <taxon>Eukaryota</taxon>
        <taxon>Metamonada</taxon>
        <taxon>Preaxostyla</taxon>
        <taxon>Oxymonadida</taxon>
        <taxon>Streblomastigidae</taxon>
        <taxon>Streblomastix</taxon>
    </lineage>
</organism>
<gene>
    <name evidence="1" type="ORF">EZS28_021032</name>
</gene>
<reference evidence="1 2" key="1">
    <citation type="submission" date="2019-03" db="EMBL/GenBank/DDBJ databases">
        <title>Single cell metagenomics reveals metabolic interactions within the superorganism composed of flagellate Streblomastix strix and complex community of Bacteroidetes bacteria on its surface.</title>
        <authorList>
            <person name="Treitli S.C."/>
            <person name="Kolisko M."/>
            <person name="Husnik F."/>
            <person name="Keeling P."/>
            <person name="Hampl V."/>
        </authorList>
    </citation>
    <scope>NUCLEOTIDE SEQUENCE [LARGE SCALE GENOMIC DNA]</scope>
    <source>
        <strain evidence="1">ST1C</strain>
    </source>
</reference>
<evidence type="ECO:0000313" key="1">
    <source>
        <dbReference type="EMBL" id="KAA6383442.1"/>
    </source>
</evidence>
<dbReference type="Proteomes" id="UP000324800">
    <property type="component" value="Unassembled WGS sequence"/>
</dbReference>
<proteinExistence type="predicted"/>
<dbReference type="OrthoDB" id="10661599at2759"/>
<dbReference type="AlphaFoldDB" id="A0A5J4VLI3"/>
<protein>
    <recommendedName>
        <fullName evidence="3">ASCH domain-containing protein</fullName>
    </recommendedName>
</protein>
<name>A0A5J4VLI3_9EUKA</name>
<comment type="caution">
    <text evidence="1">The sequence shown here is derived from an EMBL/GenBank/DDBJ whole genome shotgun (WGS) entry which is preliminary data.</text>
</comment>
<dbReference type="EMBL" id="SNRW01006242">
    <property type="protein sequence ID" value="KAA6383442.1"/>
    <property type="molecule type" value="Genomic_DNA"/>
</dbReference>
<accession>A0A5J4VLI3</accession>
<evidence type="ECO:0000313" key="2">
    <source>
        <dbReference type="Proteomes" id="UP000324800"/>
    </source>
</evidence>
<evidence type="ECO:0008006" key="3">
    <source>
        <dbReference type="Google" id="ProtNLM"/>
    </source>
</evidence>